<dbReference type="PANTHER" id="PTHR11938:SF148">
    <property type="entry name" value="GLUTAMATE SYNTHASE [NADPH] LARGE CHAIN"/>
    <property type="match status" value="1"/>
</dbReference>
<evidence type="ECO:0000256" key="13">
    <source>
        <dbReference type="ARBA" id="ARBA00023291"/>
    </source>
</evidence>
<dbReference type="PROSITE" id="PS51278">
    <property type="entry name" value="GATASE_TYPE_2"/>
    <property type="match status" value="1"/>
</dbReference>
<dbReference type="Pfam" id="PF01645">
    <property type="entry name" value="Glu_synthase"/>
    <property type="match status" value="1"/>
</dbReference>
<dbReference type="GO" id="GO:0046872">
    <property type="term" value="F:metal ion binding"/>
    <property type="evidence" value="ECO:0007669"/>
    <property type="project" value="UniProtKB-KW"/>
</dbReference>
<dbReference type="PANTHER" id="PTHR11938">
    <property type="entry name" value="FAD NADPH DEHYDROGENASE/OXIDOREDUCTASE"/>
    <property type="match status" value="1"/>
</dbReference>
<dbReference type="CDD" id="cd02808">
    <property type="entry name" value="GltS_FMN"/>
    <property type="match status" value="1"/>
</dbReference>
<dbReference type="GO" id="GO:0006537">
    <property type="term" value="P:glutamate biosynthetic process"/>
    <property type="evidence" value="ECO:0007669"/>
    <property type="project" value="UniProtKB-KW"/>
</dbReference>
<protein>
    <submittedName>
        <fullName evidence="16">Glutamate synthase large subunit</fullName>
        <ecNumber evidence="16">1.4.1.13</ecNumber>
    </submittedName>
</protein>
<comment type="cofactor">
    <cofactor evidence="1">
        <name>FMN</name>
        <dbReference type="ChEBI" id="CHEBI:58210"/>
    </cofactor>
</comment>
<evidence type="ECO:0000256" key="9">
    <source>
        <dbReference type="ARBA" id="ARBA00023002"/>
    </source>
</evidence>
<dbReference type="EC" id="1.4.1.13" evidence="16"/>
<keyword evidence="13" id="KW-0003">3Fe-4S</keyword>
<dbReference type="CDD" id="cd00713">
    <property type="entry name" value="GltS"/>
    <property type="match status" value="1"/>
</dbReference>
<dbReference type="NCBIfam" id="NF008730">
    <property type="entry name" value="PRK11750.1"/>
    <property type="match status" value="1"/>
</dbReference>
<keyword evidence="11" id="KW-0411">Iron-sulfur</keyword>
<dbReference type="Gene3D" id="2.160.20.60">
    <property type="entry name" value="Glutamate synthase, alpha subunit, C-terminal domain"/>
    <property type="match status" value="1"/>
</dbReference>
<comment type="cofactor">
    <cofactor evidence="2">
        <name>[3Fe-4S] cluster</name>
        <dbReference type="ChEBI" id="CHEBI:21137"/>
    </cofactor>
</comment>
<dbReference type="GO" id="GO:0051538">
    <property type="term" value="F:3 iron, 4 sulfur cluster binding"/>
    <property type="evidence" value="ECO:0007669"/>
    <property type="project" value="UniProtKB-KW"/>
</dbReference>
<accession>A0A520MUY1</accession>
<feature type="domain" description="Glutamine amidotransferase type-2" evidence="15">
    <location>
        <begin position="13"/>
        <end position="400"/>
    </location>
</feature>
<evidence type="ECO:0000313" key="17">
    <source>
        <dbReference type="Proteomes" id="UP000320146"/>
    </source>
</evidence>
<keyword evidence="10" id="KW-0408">Iron</keyword>
<evidence type="ECO:0000256" key="14">
    <source>
        <dbReference type="ARBA" id="ARBA00029440"/>
    </source>
</evidence>
<keyword evidence="12" id="KW-0314">Glutamate biosynthesis</keyword>
<dbReference type="EMBL" id="SHBL01000001">
    <property type="protein sequence ID" value="RZO24986.1"/>
    <property type="molecule type" value="Genomic_DNA"/>
</dbReference>
<evidence type="ECO:0000256" key="12">
    <source>
        <dbReference type="ARBA" id="ARBA00023164"/>
    </source>
</evidence>
<dbReference type="GO" id="GO:0004355">
    <property type="term" value="F:glutamate synthase (NADPH) activity"/>
    <property type="evidence" value="ECO:0007669"/>
    <property type="project" value="UniProtKB-EC"/>
</dbReference>
<dbReference type="InterPro" id="IPR002932">
    <property type="entry name" value="Glu_synthdom"/>
</dbReference>
<dbReference type="InterPro" id="IPR017932">
    <property type="entry name" value="GATase_2_dom"/>
</dbReference>
<dbReference type="FunFam" id="3.20.20.70:FF:000061">
    <property type="entry name" value="Glutamate synthase large subunit"/>
    <property type="match status" value="1"/>
</dbReference>
<evidence type="ECO:0000256" key="3">
    <source>
        <dbReference type="ARBA" id="ARBA00009716"/>
    </source>
</evidence>
<name>A0A520MUY1_9GAMM</name>
<dbReference type="InterPro" id="IPR006982">
    <property type="entry name" value="Glu_synth_centr_N"/>
</dbReference>
<evidence type="ECO:0000256" key="2">
    <source>
        <dbReference type="ARBA" id="ARBA00001927"/>
    </source>
</evidence>
<comment type="caution">
    <text evidence="16">The sequence shown here is derived from an EMBL/GenBank/DDBJ whole genome shotgun (WGS) entry which is preliminary data.</text>
</comment>
<dbReference type="Pfam" id="PF01493">
    <property type="entry name" value="GXGXG"/>
    <property type="match status" value="1"/>
</dbReference>
<evidence type="ECO:0000256" key="5">
    <source>
        <dbReference type="ARBA" id="ARBA00022630"/>
    </source>
</evidence>
<dbReference type="InterPro" id="IPR002489">
    <property type="entry name" value="Glu_synth_asu_C"/>
</dbReference>
<comment type="similarity">
    <text evidence="3">Belongs to the glutamate synthase family.</text>
</comment>
<dbReference type="InterPro" id="IPR013785">
    <property type="entry name" value="Aldolase_TIM"/>
</dbReference>
<dbReference type="InterPro" id="IPR036485">
    <property type="entry name" value="Glu_synth_asu_C_sf"/>
</dbReference>
<keyword evidence="7" id="KW-0479">Metal-binding</keyword>
<evidence type="ECO:0000256" key="6">
    <source>
        <dbReference type="ARBA" id="ARBA00022643"/>
    </source>
</evidence>
<dbReference type="InterPro" id="IPR029055">
    <property type="entry name" value="Ntn_hydrolases_N"/>
</dbReference>
<gene>
    <name evidence="16" type="primary">gltB</name>
    <name evidence="16" type="ORF">EVA99_00075</name>
</gene>
<keyword evidence="6" id="KW-0288">FMN</keyword>
<evidence type="ECO:0000256" key="8">
    <source>
        <dbReference type="ARBA" id="ARBA00022962"/>
    </source>
</evidence>
<organism evidence="16 17">
    <name type="scientific">SAR86 cluster bacterium</name>
    <dbReference type="NCBI Taxonomy" id="2030880"/>
    <lineage>
        <taxon>Bacteria</taxon>
        <taxon>Pseudomonadati</taxon>
        <taxon>Pseudomonadota</taxon>
        <taxon>Gammaproteobacteria</taxon>
        <taxon>SAR86 cluster</taxon>
    </lineage>
</organism>
<evidence type="ECO:0000256" key="7">
    <source>
        <dbReference type="ARBA" id="ARBA00022723"/>
    </source>
</evidence>
<evidence type="ECO:0000256" key="1">
    <source>
        <dbReference type="ARBA" id="ARBA00001917"/>
    </source>
</evidence>
<dbReference type="Pfam" id="PF04898">
    <property type="entry name" value="Glu_syn_central"/>
    <property type="match status" value="1"/>
</dbReference>
<evidence type="ECO:0000313" key="16">
    <source>
        <dbReference type="EMBL" id="RZO24986.1"/>
    </source>
</evidence>
<proteinExistence type="inferred from homology"/>
<dbReference type="SUPFAM" id="SSF51395">
    <property type="entry name" value="FMN-linked oxidoreductases"/>
    <property type="match status" value="1"/>
</dbReference>
<evidence type="ECO:0000259" key="15">
    <source>
        <dbReference type="PROSITE" id="PS51278"/>
    </source>
</evidence>
<dbReference type="SUPFAM" id="SSF69336">
    <property type="entry name" value="Alpha subunit of glutamate synthase, C-terminal domain"/>
    <property type="match status" value="1"/>
</dbReference>
<evidence type="ECO:0000256" key="10">
    <source>
        <dbReference type="ARBA" id="ARBA00023004"/>
    </source>
</evidence>
<dbReference type="Proteomes" id="UP000320146">
    <property type="component" value="Unassembled WGS sequence"/>
</dbReference>
<keyword evidence="9 16" id="KW-0560">Oxidoreductase</keyword>
<reference evidence="16 17" key="1">
    <citation type="submission" date="2019-02" db="EMBL/GenBank/DDBJ databases">
        <title>Prokaryotic population dynamics and viral predation in marine succession experiment using metagenomics: the confinement effect.</title>
        <authorList>
            <person name="Haro-Moreno J.M."/>
            <person name="Rodriguez-Valera F."/>
            <person name="Lopez-Perez M."/>
        </authorList>
    </citation>
    <scope>NUCLEOTIDE SEQUENCE [LARGE SCALE GENOMIC DNA]</scope>
    <source>
        <strain evidence="16">MED-G166</strain>
    </source>
</reference>
<keyword evidence="8" id="KW-0315">Glutamine amidotransferase</keyword>
<dbReference type="Pfam" id="PF00310">
    <property type="entry name" value="GATase_2"/>
    <property type="match status" value="1"/>
</dbReference>
<evidence type="ECO:0000256" key="11">
    <source>
        <dbReference type="ARBA" id="ARBA00023014"/>
    </source>
</evidence>
<comment type="pathway">
    <text evidence="14">Amino-acid biosynthesis.</text>
</comment>
<dbReference type="SUPFAM" id="SSF56235">
    <property type="entry name" value="N-terminal nucleophile aminohydrolases (Ntn hydrolases)"/>
    <property type="match status" value="1"/>
</dbReference>
<dbReference type="InterPro" id="IPR050711">
    <property type="entry name" value="ET-N_metabolism_enzyme"/>
</dbReference>
<keyword evidence="4" id="KW-0028">Amino-acid biosynthesis</keyword>
<sequence length="1471" mass="163570">MKGNPILQDHDSCGTGVIFNKNNTSSHSIISRALISLCNMKHRGAVSYDGITPDGCGILIDLDRNYFRKKLLEEQNLILPNFFSVGVFFIKNNFDYQDIIVKICADFDIKILAQRELKVNKDILGELALKSCPKIMQIFFAPKSNNFEPDLEPTFFKIKKYFDNNFNPEKELYCVSLSSNSIIYKGLVLPDYFSKFYPDLEDLSHSVASATFHIRFSTNTSPKWHLAQPYRVLAHNGEINTISGNRNWATARFKNFESKVFGDLKDCFPLINQNGSDSSSLDNILELFTLGGIDIGRAARMLIPPSWQNTDLMDPDEKAFHEYNSMHMEAWDGPALICFQNKDFVSCFLDRNGLRPARIEYFNDDTVCVSSEVGSNEQKNIRRIATDRLGPGGLIVFDRNLSQLMMNDEVDRKLSKSKPYRAWLKENSKHLEANLHEYSGPKIEEISKKYFDQSAKYFLLGTDEIEMLKAYALEGNEPTGSMGDDTPIAPVSRKIRSIYDNCRQKFAQVTNPPIDSLREKSVMSLETCIGPELNIFEETKEHANRIVVNSPILSHKKFNLLLKNKKFPVKRFSLEYSEEEGLKTAIYRVISDIVKAVKLGTNLIVIDEKQSSPKIPVIPALLITSAVHSQLIADDLRTKCNIIVNTASARDNHQVACLIAFGATCVHPWLGLQTILKLSNKIQTELTSNELCASYRKSLNKGLLKIMSKMGISNVSSYRGSGLFEVIGFSDQVNEICFPANYSLIKGDCFEDLHQNIMLIIHSGVDNSLVAKGLHKFKHDGEDHAYNPDVVMNLQNSLKVGSYIGFKDFSSHINNRKPLAIRDFFKLNSNRKPLDIEEVEPIEDILSRFDSAGMSLGSMSPVAHETLAAAMNGLGCRSNSGEGGEDPKRYGTNMESKIKQVASGRFGVTPHYLRNAEVLQIKIAQGAKPGEGGQLPGSKVDSYIAKLRYSKPGITLISPPPHHDIYSIEDLAQLIYDLKQVNPDALVSVKLVSEPGVGIVAAGVVKANADFITISGHDGGTGASPISSIRHAGSPWETGMHETQNTLLQSNLRTNVRLQTDGGLKTAEDVLKAAVFGADSFGFGTAPMIAMGCKYLRICHLNNCATGVATQQLRIIDEHFLGEVEKVQKFFEFTACEVRENLALLGFRTLEEVIGQSSLLEFKEETRDQSIKLGLEALKERYRPNKSQTNLISKNKINISLNDESLTNLINKKLKTNIFNGKAGSFNFEIKNTHRSIGARLSGDIAEKYGRTGFPEKLTLNFKGAAGQSFGCWNSNGLDLRLEGLANDYVGKGMNGGKIVIKKNKYLQEERSVLAGNTCLFGATGGELYVNGTVGERFAVRNSGAKAIIEGSGDHCCEYMTGGEVIVLGPVGNNFGAGMTGGFAYVFDQDRSFVDKCNKDLVAFNRITSQEMEAHRSYLKDRIHLFIKETKSEVAGEILADFEKFQSLFWIVTPFAENLSRIIQKTREDAA</sequence>
<dbReference type="GO" id="GO:0019676">
    <property type="term" value="P:ammonia assimilation cycle"/>
    <property type="evidence" value="ECO:0007669"/>
    <property type="project" value="TreeGrafter"/>
</dbReference>
<dbReference type="Gene3D" id="3.60.20.10">
    <property type="entry name" value="Glutamine Phosphoribosylpyrophosphate, subunit 1, domain 1"/>
    <property type="match status" value="1"/>
</dbReference>
<dbReference type="Gene3D" id="3.20.20.70">
    <property type="entry name" value="Aldolase class I"/>
    <property type="match status" value="2"/>
</dbReference>
<keyword evidence="5" id="KW-0285">Flavoprotein</keyword>
<evidence type="ECO:0000256" key="4">
    <source>
        <dbReference type="ARBA" id="ARBA00022605"/>
    </source>
</evidence>